<reference evidence="2 3" key="1">
    <citation type="submission" date="2019-03" db="EMBL/GenBank/DDBJ databases">
        <title>Genomic Encyclopedia of Type Strains, Phase IV (KMG-IV): sequencing the most valuable type-strain genomes for metagenomic binning, comparative biology and taxonomic classification.</title>
        <authorList>
            <person name="Goeker M."/>
        </authorList>
    </citation>
    <scope>NUCLEOTIDE SEQUENCE [LARGE SCALE GENOMIC DNA]</scope>
    <source>
        <strain evidence="2 3">DSM 11170</strain>
    </source>
</reference>
<protein>
    <submittedName>
        <fullName evidence="2">Colicin V production protein</fullName>
    </submittedName>
</protein>
<dbReference type="AlphaFoldDB" id="A0A4R2RNI4"/>
<sequence>MMNALDGVILAALGLAFYYGYRRGFLTLVIGAGAYGLGFFVATGFYKVVAAGLDGWIGAVPWLRGYLVQRLALPMATAKVQPEMVAGLNLERIFHEGMLQGIALPLFFRQEMAKQLSTWTGAALASMTNLGEMVADYVAHSLWHVLVFGLLWLFVALSAKVAARLWMRWRGDGFLGMADRTLGALLIGGSAGVALMLLVTWFYGSPGTSPLRLESEPLRVGSLLFPYLMDMRQELVAWFGGFTFR</sequence>
<gene>
    <name evidence="2" type="ORF">EDD73_11414</name>
</gene>
<name>A0A4R2RNI4_9FIRM</name>
<feature type="transmembrane region" description="Helical" evidence="1">
    <location>
        <begin position="141"/>
        <end position="163"/>
    </location>
</feature>
<dbReference type="Proteomes" id="UP000294813">
    <property type="component" value="Unassembled WGS sequence"/>
</dbReference>
<proteinExistence type="predicted"/>
<feature type="transmembrane region" description="Helical" evidence="1">
    <location>
        <begin position="184"/>
        <end position="204"/>
    </location>
</feature>
<dbReference type="RefSeq" id="WP_131919377.1">
    <property type="nucleotide sequence ID" value="NZ_SLXT01000014.1"/>
</dbReference>
<evidence type="ECO:0000313" key="2">
    <source>
        <dbReference type="EMBL" id="TCP63867.1"/>
    </source>
</evidence>
<dbReference type="OrthoDB" id="2080253at2"/>
<evidence type="ECO:0000313" key="3">
    <source>
        <dbReference type="Proteomes" id="UP000294813"/>
    </source>
</evidence>
<accession>A0A4R2RNI4</accession>
<evidence type="ECO:0000256" key="1">
    <source>
        <dbReference type="SAM" id="Phobius"/>
    </source>
</evidence>
<feature type="transmembrane region" description="Helical" evidence="1">
    <location>
        <begin position="26"/>
        <end position="46"/>
    </location>
</feature>
<dbReference type="EMBL" id="SLXT01000014">
    <property type="protein sequence ID" value="TCP63867.1"/>
    <property type="molecule type" value="Genomic_DNA"/>
</dbReference>
<keyword evidence="1" id="KW-0472">Membrane</keyword>
<keyword evidence="1" id="KW-0812">Transmembrane</keyword>
<keyword evidence="3" id="KW-1185">Reference proteome</keyword>
<comment type="caution">
    <text evidence="2">The sequence shown here is derived from an EMBL/GenBank/DDBJ whole genome shotgun (WGS) entry which is preliminary data.</text>
</comment>
<organism evidence="2 3">
    <name type="scientific">Heliophilum fasciatum</name>
    <dbReference type="NCBI Taxonomy" id="35700"/>
    <lineage>
        <taxon>Bacteria</taxon>
        <taxon>Bacillati</taxon>
        <taxon>Bacillota</taxon>
        <taxon>Clostridia</taxon>
        <taxon>Eubacteriales</taxon>
        <taxon>Heliobacteriaceae</taxon>
        <taxon>Heliophilum</taxon>
    </lineage>
</organism>
<keyword evidence="1" id="KW-1133">Transmembrane helix</keyword>